<organism evidence="2 3">
    <name type="scientific">Piromyces finnis</name>
    <dbReference type="NCBI Taxonomy" id="1754191"/>
    <lineage>
        <taxon>Eukaryota</taxon>
        <taxon>Fungi</taxon>
        <taxon>Fungi incertae sedis</taxon>
        <taxon>Chytridiomycota</taxon>
        <taxon>Chytridiomycota incertae sedis</taxon>
        <taxon>Neocallimastigomycetes</taxon>
        <taxon>Neocallimastigales</taxon>
        <taxon>Neocallimastigaceae</taxon>
        <taxon>Piromyces</taxon>
    </lineage>
</organism>
<dbReference type="Proteomes" id="UP000193719">
    <property type="component" value="Unassembled WGS sequence"/>
</dbReference>
<protein>
    <submittedName>
        <fullName evidence="2">Uncharacterized protein</fullName>
    </submittedName>
</protein>
<reference evidence="2 3" key="2">
    <citation type="submission" date="2016-08" db="EMBL/GenBank/DDBJ databases">
        <title>Pervasive Adenine N6-methylation of Active Genes in Fungi.</title>
        <authorList>
            <consortium name="DOE Joint Genome Institute"/>
            <person name="Mondo S.J."/>
            <person name="Dannebaum R.O."/>
            <person name="Kuo R.C."/>
            <person name="Labutti K."/>
            <person name="Haridas S."/>
            <person name="Kuo A."/>
            <person name="Salamov A."/>
            <person name="Ahrendt S.R."/>
            <person name="Lipzen A."/>
            <person name="Sullivan W."/>
            <person name="Andreopoulos W.B."/>
            <person name="Clum A."/>
            <person name="Lindquist E."/>
            <person name="Daum C."/>
            <person name="Ramamoorthy G.K."/>
            <person name="Gryganskyi A."/>
            <person name="Culley D."/>
            <person name="Magnuson J.K."/>
            <person name="James T.Y."/>
            <person name="O'Malley M.A."/>
            <person name="Stajich J.E."/>
            <person name="Spatafora J.W."/>
            <person name="Visel A."/>
            <person name="Grigoriev I.V."/>
        </authorList>
    </citation>
    <scope>NUCLEOTIDE SEQUENCE [LARGE SCALE GENOMIC DNA]</scope>
    <source>
        <strain evidence="3">finn</strain>
    </source>
</reference>
<proteinExistence type="predicted"/>
<feature type="chain" id="PRO_5010994217" evidence="1">
    <location>
        <begin position="20"/>
        <end position="106"/>
    </location>
</feature>
<dbReference type="AlphaFoldDB" id="A0A1Y1V6M0"/>
<feature type="signal peptide" evidence="1">
    <location>
        <begin position="1"/>
        <end position="19"/>
    </location>
</feature>
<evidence type="ECO:0000313" key="2">
    <source>
        <dbReference type="EMBL" id="ORX48469.1"/>
    </source>
</evidence>
<evidence type="ECO:0000256" key="1">
    <source>
        <dbReference type="SAM" id="SignalP"/>
    </source>
</evidence>
<evidence type="ECO:0000313" key="3">
    <source>
        <dbReference type="Proteomes" id="UP000193719"/>
    </source>
</evidence>
<accession>A0A1Y1V6M0</accession>
<dbReference type="EMBL" id="MCFH01000027">
    <property type="protein sequence ID" value="ORX48469.1"/>
    <property type="molecule type" value="Genomic_DNA"/>
</dbReference>
<keyword evidence="1" id="KW-0732">Signal</keyword>
<reference evidence="2 3" key="1">
    <citation type="submission" date="2016-08" db="EMBL/GenBank/DDBJ databases">
        <title>Genomes of anaerobic fungi encode conserved fungal cellulosomes for biomass hydrolysis.</title>
        <authorList>
            <consortium name="DOE Joint Genome Institute"/>
            <person name="Haitjema C.H."/>
            <person name="Gilmore S.P."/>
            <person name="Henske J.K."/>
            <person name="Solomon K.V."/>
            <person name="De Groot R."/>
            <person name="Kuo A."/>
            <person name="Mondo S.J."/>
            <person name="Salamov A.A."/>
            <person name="Labutti K."/>
            <person name="Zhao Z."/>
            <person name="Chiniquy J."/>
            <person name="Barry K."/>
            <person name="Brewer H.M."/>
            <person name="Purvine S.O."/>
            <person name="Wright A.T."/>
            <person name="Boxma B."/>
            <person name="Van Alen T."/>
            <person name="Hackstein J.H."/>
            <person name="Baker S.E."/>
            <person name="Grigoriev I.V."/>
            <person name="O'Malley M.A."/>
        </authorList>
    </citation>
    <scope>NUCLEOTIDE SEQUENCE [LARGE SCALE GENOMIC DNA]</scope>
    <source>
        <strain evidence="3">finn</strain>
    </source>
</reference>
<sequence>MSNMRKYIVFLLIILLIFCSNIIYCGMATEGVLETYDVTLISSLRDENSEKMFEQQFKINDLVKSINGNVLNYKILKDGSNYKIYVPVQLIEINNDSNKKNVLLTI</sequence>
<name>A0A1Y1V6M0_9FUNG</name>
<gene>
    <name evidence="2" type="ORF">BCR36DRAFT_371321</name>
</gene>
<comment type="caution">
    <text evidence="2">The sequence shown here is derived from an EMBL/GenBank/DDBJ whole genome shotgun (WGS) entry which is preliminary data.</text>
</comment>
<keyword evidence="3" id="KW-1185">Reference proteome</keyword>